<protein>
    <submittedName>
        <fullName evidence="1">Uncharacterized protein</fullName>
    </submittedName>
</protein>
<evidence type="ECO:0000313" key="2">
    <source>
        <dbReference type="Proteomes" id="UP001331515"/>
    </source>
</evidence>
<dbReference type="EMBL" id="JAURVH010001532">
    <property type="protein sequence ID" value="KAK5901453.1"/>
    <property type="molecule type" value="Genomic_DNA"/>
</dbReference>
<gene>
    <name evidence="1" type="ORF">CgunFtcFv8_026322</name>
</gene>
<sequence length="68" mass="7799">MSPKSKSCRNRGQAAEDLCSFDENLDVFGSMKLILFPNDKGCHCCLLQFSSLSFQQIMQREIDEDHRV</sequence>
<keyword evidence="2" id="KW-1185">Reference proteome</keyword>
<evidence type="ECO:0000313" key="1">
    <source>
        <dbReference type="EMBL" id="KAK5901453.1"/>
    </source>
</evidence>
<proteinExistence type="predicted"/>
<reference evidence="1 2" key="1">
    <citation type="journal article" date="2023" name="Mol. Biol. Evol.">
        <title>Genomics of Secondarily Temperate Adaptation in the Only Non-Antarctic Icefish.</title>
        <authorList>
            <person name="Rivera-Colon A.G."/>
            <person name="Rayamajhi N."/>
            <person name="Minhas B.F."/>
            <person name="Madrigal G."/>
            <person name="Bilyk K.T."/>
            <person name="Yoon V."/>
            <person name="Hune M."/>
            <person name="Gregory S."/>
            <person name="Cheng C.H.C."/>
            <person name="Catchen J.M."/>
        </authorList>
    </citation>
    <scope>NUCLEOTIDE SEQUENCE [LARGE SCALE GENOMIC DNA]</scope>
    <source>
        <tissue evidence="1">White muscle</tissue>
    </source>
</reference>
<dbReference type="Proteomes" id="UP001331515">
    <property type="component" value="Unassembled WGS sequence"/>
</dbReference>
<comment type="caution">
    <text evidence="1">The sequence shown here is derived from an EMBL/GenBank/DDBJ whole genome shotgun (WGS) entry which is preliminary data.</text>
</comment>
<name>A0AAN8CHB9_CHAGU</name>
<organism evidence="1 2">
    <name type="scientific">Champsocephalus gunnari</name>
    <name type="common">Mackerel icefish</name>
    <dbReference type="NCBI Taxonomy" id="52237"/>
    <lineage>
        <taxon>Eukaryota</taxon>
        <taxon>Metazoa</taxon>
        <taxon>Chordata</taxon>
        <taxon>Craniata</taxon>
        <taxon>Vertebrata</taxon>
        <taxon>Euteleostomi</taxon>
        <taxon>Actinopterygii</taxon>
        <taxon>Neopterygii</taxon>
        <taxon>Teleostei</taxon>
        <taxon>Neoteleostei</taxon>
        <taxon>Acanthomorphata</taxon>
        <taxon>Eupercaria</taxon>
        <taxon>Perciformes</taxon>
        <taxon>Notothenioidei</taxon>
        <taxon>Channichthyidae</taxon>
        <taxon>Champsocephalus</taxon>
    </lineage>
</organism>
<dbReference type="AlphaFoldDB" id="A0AAN8CHB9"/>
<accession>A0AAN8CHB9</accession>